<dbReference type="NCBIfam" id="TIGR03725">
    <property type="entry name" value="T6A_YeaZ"/>
    <property type="match status" value="1"/>
</dbReference>
<dbReference type="RefSeq" id="WP_114640969.1">
    <property type="nucleotide sequence ID" value="NZ_JAACIO010000001.1"/>
</dbReference>
<protein>
    <submittedName>
        <fullName evidence="2">tRNA (Adenosine(37)-N6)-threonylcarbamoyltransferase complex dimerization subunit type 1 TsaB</fullName>
    </submittedName>
</protein>
<name>A0ABX9KL20_9FUSO</name>
<evidence type="ECO:0000313" key="2">
    <source>
        <dbReference type="EMBL" id="REI43250.1"/>
    </source>
</evidence>
<feature type="domain" description="Gcp-like" evidence="1">
    <location>
        <begin position="34"/>
        <end position="220"/>
    </location>
</feature>
<dbReference type="EMBL" id="QUAJ01000001">
    <property type="protein sequence ID" value="REI43250.1"/>
    <property type="molecule type" value="Genomic_DNA"/>
</dbReference>
<dbReference type="InterPro" id="IPR043129">
    <property type="entry name" value="ATPase_NBD"/>
</dbReference>
<keyword evidence="3" id="KW-1185">Reference proteome</keyword>
<dbReference type="Proteomes" id="UP000263486">
    <property type="component" value="Unassembled WGS sequence"/>
</dbReference>
<gene>
    <name evidence="2" type="primary">tsaB</name>
    <name evidence="2" type="ORF">DYH56_00930</name>
</gene>
<dbReference type="CDD" id="cd24032">
    <property type="entry name" value="ASKHA_NBD_TsaB"/>
    <property type="match status" value="1"/>
</dbReference>
<dbReference type="PANTHER" id="PTHR11735">
    <property type="entry name" value="TRNA N6-ADENOSINE THREONYLCARBAMOYLTRANSFERASE"/>
    <property type="match status" value="1"/>
</dbReference>
<dbReference type="InterPro" id="IPR022496">
    <property type="entry name" value="T6A_TsaB"/>
</dbReference>
<sequence length="229" mass="25127">MVVLGIDASTKTGSVALYDSEIGILSEINANIRLNHSDSLMSIVDMVFSLAKLKPKDIDRIAVSIGPGSFTGIRVGVGTAKGLAYSIGCDLVGVNELDILAHTVSQTPNKIMSLIDARKGRVYYSAYEYNGDLMTRVSQYGAEELKLILEDFKGEKITFTGDGSIVYKEIIDEVMGDNAVYNLKSNSMVRAGIMAEMAVERDADNLYTLEPYYISKTQAEREKEAREKK</sequence>
<organism evidence="2 3">
    <name type="scientific">Psychrilyobacter piezotolerans</name>
    <dbReference type="NCBI Taxonomy" id="2293438"/>
    <lineage>
        <taxon>Bacteria</taxon>
        <taxon>Fusobacteriati</taxon>
        <taxon>Fusobacteriota</taxon>
        <taxon>Fusobacteriia</taxon>
        <taxon>Fusobacteriales</taxon>
        <taxon>Fusobacteriaceae</taxon>
        <taxon>Psychrilyobacter</taxon>
    </lineage>
</organism>
<dbReference type="Pfam" id="PF00814">
    <property type="entry name" value="TsaD"/>
    <property type="match status" value="1"/>
</dbReference>
<evidence type="ECO:0000313" key="3">
    <source>
        <dbReference type="Proteomes" id="UP000263486"/>
    </source>
</evidence>
<proteinExistence type="predicted"/>
<dbReference type="Gene3D" id="3.30.420.40">
    <property type="match status" value="2"/>
</dbReference>
<accession>A0ABX9KL20</accession>
<evidence type="ECO:0000259" key="1">
    <source>
        <dbReference type="Pfam" id="PF00814"/>
    </source>
</evidence>
<dbReference type="PANTHER" id="PTHR11735:SF11">
    <property type="entry name" value="TRNA THREONYLCARBAMOYLADENOSINE BIOSYNTHESIS PROTEIN TSAB"/>
    <property type="match status" value="1"/>
</dbReference>
<comment type="caution">
    <text evidence="2">The sequence shown here is derived from an EMBL/GenBank/DDBJ whole genome shotgun (WGS) entry which is preliminary data.</text>
</comment>
<dbReference type="SUPFAM" id="SSF53067">
    <property type="entry name" value="Actin-like ATPase domain"/>
    <property type="match status" value="2"/>
</dbReference>
<reference evidence="2 3" key="1">
    <citation type="submission" date="2018-08" db="EMBL/GenBank/DDBJ databases">
        <title>Draft genome sequence of Psychrilyobacter sp. strain SD5 isolated from Black Sea water.</title>
        <authorList>
            <person name="Yadav S."/>
            <person name="Villanueva L."/>
            <person name="Damste J.S.S."/>
        </authorList>
    </citation>
    <scope>NUCLEOTIDE SEQUENCE [LARGE SCALE GENOMIC DNA]</scope>
    <source>
        <strain evidence="2 3">SD5</strain>
    </source>
</reference>
<dbReference type="InterPro" id="IPR000905">
    <property type="entry name" value="Gcp-like_dom"/>
</dbReference>